<comment type="catalytic activity">
    <reaction evidence="11">
        <text>ATP + H2O = ADP + phosphate + H(+)</text>
        <dbReference type="Rhea" id="RHEA:13065"/>
        <dbReference type="ChEBI" id="CHEBI:15377"/>
        <dbReference type="ChEBI" id="CHEBI:15378"/>
        <dbReference type="ChEBI" id="CHEBI:30616"/>
        <dbReference type="ChEBI" id="CHEBI:43474"/>
        <dbReference type="ChEBI" id="CHEBI:456216"/>
        <dbReference type="EC" id="5.6.2.3"/>
    </reaction>
</comment>
<evidence type="ECO:0000256" key="4">
    <source>
        <dbReference type="ARBA" id="ARBA00022741"/>
    </source>
</evidence>
<dbReference type="InterPro" id="IPR007693">
    <property type="entry name" value="DNA_helicase_DnaB-like_N"/>
</dbReference>
<dbReference type="InterPro" id="IPR016136">
    <property type="entry name" value="DNA_helicase_N/primase_C"/>
</dbReference>
<dbReference type="InterPro" id="IPR036185">
    <property type="entry name" value="DNA_heli_DnaB-like_N_sf"/>
</dbReference>
<dbReference type="Pfam" id="PF00772">
    <property type="entry name" value="DnaB"/>
    <property type="match status" value="1"/>
</dbReference>
<evidence type="ECO:0000256" key="3">
    <source>
        <dbReference type="ARBA" id="ARBA00022705"/>
    </source>
</evidence>
<evidence type="ECO:0000256" key="6">
    <source>
        <dbReference type="ARBA" id="ARBA00022806"/>
    </source>
</evidence>
<dbReference type="EMBL" id="LR134155">
    <property type="protein sequence ID" value="VEA73379.1"/>
    <property type="molecule type" value="Genomic_DNA"/>
</dbReference>
<dbReference type="AlphaFoldDB" id="A0A447QTJ6"/>
<dbReference type="CDD" id="cd00984">
    <property type="entry name" value="DnaB_C"/>
    <property type="match status" value="1"/>
</dbReference>
<keyword evidence="4" id="KW-0547">Nucleotide-binding</keyword>
<protein>
    <recommendedName>
        <fullName evidence="10">DNA 5'-3' helicase</fullName>
        <ecNumber evidence="10">5.6.2.3</ecNumber>
    </recommendedName>
</protein>
<dbReference type="PANTHER" id="PTHR30153:SF2">
    <property type="entry name" value="REPLICATIVE DNA HELICASE"/>
    <property type="match status" value="1"/>
</dbReference>
<evidence type="ECO:0000256" key="12">
    <source>
        <dbReference type="SAM" id="MobiDB-lite"/>
    </source>
</evidence>
<evidence type="ECO:0000256" key="8">
    <source>
        <dbReference type="ARBA" id="ARBA00023125"/>
    </source>
</evidence>
<proteinExistence type="inferred from homology"/>
<evidence type="ECO:0000256" key="11">
    <source>
        <dbReference type="ARBA" id="ARBA00048954"/>
    </source>
</evidence>
<dbReference type="GO" id="GO:0005524">
    <property type="term" value="F:ATP binding"/>
    <property type="evidence" value="ECO:0007669"/>
    <property type="project" value="UniProtKB-KW"/>
</dbReference>
<evidence type="ECO:0000313" key="15">
    <source>
        <dbReference type="Proteomes" id="UP000271603"/>
    </source>
</evidence>
<evidence type="ECO:0000256" key="1">
    <source>
        <dbReference type="ARBA" id="ARBA00008428"/>
    </source>
</evidence>
<evidence type="ECO:0000256" key="7">
    <source>
        <dbReference type="ARBA" id="ARBA00022840"/>
    </source>
</evidence>
<keyword evidence="3" id="KW-0235">DNA replication</keyword>
<dbReference type="Proteomes" id="UP000271603">
    <property type="component" value="Chromosome"/>
</dbReference>
<dbReference type="InterPro" id="IPR027417">
    <property type="entry name" value="P-loop_NTPase"/>
</dbReference>
<dbReference type="Pfam" id="PF03796">
    <property type="entry name" value="DnaB_C"/>
    <property type="match status" value="1"/>
</dbReference>
<sequence>MTQQEMEAVVLSGLLIGGATPDAMDVIATMPEEAFSVRFHRDTYREIKKQALTDGVIDVVLISEKLGGSSLSSLVEISRAPGALANLKGFANLAVKGWRSRVMAELLQEGADAIRGARNQEQRDEAVQASVAKLIEMTADAGGVVPVHLGELLGGYMDLLDKRMTGDAETRNLLSGIEELDAITGGFNPQDLVVIAGRPGMGKTEFALKVVEGATRSGGGALIFSMEMAALQMVERSVAGAGNLPVSKLRNPLEMCDEDWGRISSALETLNERDIWIVDATDLTVDQIQAIAETHKRRHPHLSMVMVDYLGLIKKPKAERNDLAVGHISRSLKTMAMRTRTPCFALSQLSRKVDERPAGNRRPIMSDLRDSGSIEQDADSILMLYREGVYNPDSPAARFAEVIVGKNRFGENGTVYQEFKNGHFLPVDQVSAQEVTRMAQEAQNPQPKQRPYSSKKF</sequence>
<keyword evidence="9" id="KW-0413">Isomerase</keyword>
<dbReference type="GO" id="GO:0043139">
    <property type="term" value="F:5'-3' DNA helicase activity"/>
    <property type="evidence" value="ECO:0007669"/>
    <property type="project" value="UniProtKB-EC"/>
</dbReference>
<dbReference type="GO" id="GO:0006269">
    <property type="term" value="P:DNA replication, synthesis of primer"/>
    <property type="evidence" value="ECO:0007669"/>
    <property type="project" value="UniProtKB-KW"/>
</dbReference>
<evidence type="ECO:0000256" key="9">
    <source>
        <dbReference type="ARBA" id="ARBA00023235"/>
    </source>
</evidence>
<dbReference type="Gene3D" id="3.40.50.300">
    <property type="entry name" value="P-loop containing nucleotide triphosphate hydrolases"/>
    <property type="match status" value="1"/>
</dbReference>
<dbReference type="GO" id="GO:0005829">
    <property type="term" value="C:cytosol"/>
    <property type="evidence" value="ECO:0007669"/>
    <property type="project" value="TreeGrafter"/>
</dbReference>
<accession>A0A447QTJ6</accession>
<dbReference type="Gene3D" id="1.10.860.10">
    <property type="entry name" value="DNAb Helicase, Chain A"/>
    <property type="match status" value="1"/>
</dbReference>
<dbReference type="GO" id="GO:1990077">
    <property type="term" value="C:primosome complex"/>
    <property type="evidence" value="ECO:0007669"/>
    <property type="project" value="UniProtKB-KW"/>
</dbReference>
<reference evidence="14 15" key="1">
    <citation type="submission" date="2018-12" db="EMBL/GenBank/DDBJ databases">
        <authorList>
            <consortium name="Pathogen Informatics"/>
        </authorList>
    </citation>
    <scope>NUCLEOTIDE SEQUENCE [LARGE SCALE GENOMIC DNA]</scope>
    <source>
        <strain evidence="14 15">NCTC9419</strain>
    </source>
</reference>
<dbReference type="GO" id="GO:0016887">
    <property type="term" value="F:ATP hydrolysis activity"/>
    <property type="evidence" value="ECO:0007669"/>
    <property type="project" value="RHEA"/>
</dbReference>
<keyword evidence="7" id="KW-0067">ATP-binding</keyword>
<dbReference type="SUPFAM" id="SSF52540">
    <property type="entry name" value="P-loop containing nucleoside triphosphate hydrolases"/>
    <property type="match status" value="1"/>
</dbReference>
<organism evidence="14 15">
    <name type="scientific">Serratia rubidaea</name>
    <name type="common">Serratia marinorubra</name>
    <dbReference type="NCBI Taxonomy" id="61652"/>
    <lineage>
        <taxon>Bacteria</taxon>
        <taxon>Pseudomonadati</taxon>
        <taxon>Pseudomonadota</taxon>
        <taxon>Gammaproteobacteria</taxon>
        <taxon>Enterobacterales</taxon>
        <taxon>Yersiniaceae</taxon>
        <taxon>Serratia</taxon>
    </lineage>
</organism>
<dbReference type="GO" id="GO:0003677">
    <property type="term" value="F:DNA binding"/>
    <property type="evidence" value="ECO:0007669"/>
    <property type="project" value="UniProtKB-KW"/>
</dbReference>
<dbReference type="EC" id="5.6.2.3" evidence="10"/>
<dbReference type="InterPro" id="IPR007694">
    <property type="entry name" value="DNA_helicase_DnaB-like_C"/>
</dbReference>
<dbReference type="SUPFAM" id="SSF48024">
    <property type="entry name" value="N-terminal domain of DnaB helicase"/>
    <property type="match status" value="1"/>
</dbReference>
<comment type="similarity">
    <text evidence="1">Belongs to the helicase family. DnaB subfamily.</text>
</comment>
<keyword evidence="2" id="KW-0639">Primosome</keyword>
<keyword evidence="8" id="KW-0238">DNA-binding</keyword>
<evidence type="ECO:0000256" key="10">
    <source>
        <dbReference type="ARBA" id="ARBA00044969"/>
    </source>
</evidence>
<evidence type="ECO:0000256" key="5">
    <source>
        <dbReference type="ARBA" id="ARBA00022801"/>
    </source>
</evidence>
<feature type="region of interest" description="Disordered" evidence="12">
    <location>
        <begin position="438"/>
        <end position="457"/>
    </location>
</feature>
<keyword evidence="5 14" id="KW-0378">Hydrolase</keyword>
<gene>
    <name evidence="14" type="primary">dnaB_2</name>
    <name evidence="14" type="ORF">NCTC9419_05008</name>
</gene>
<feature type="domain" description="SF4 helicase" evidence="13">
    <location>
        <begin position="166"/>
        <end position="433"/>
    </location>
</feature>
<evidence type="ECO:0000259" key="13">
    <source>
        <dbReference type="PROSITE" id="PS51199"/>
    </source>
</evidence>
<name>A0A447QTJ6_SERRU</name>
<keyword evidence="6 14" id="KW-0347">Helicase</keyword>
<dbReference type="PANTHER" id="PTHR30153">
    <property type="entry name" value="REPLICATIVE DNA HELICASE DNAB"/>
    <property type="match status" value="1"/>
</dbReference>
<dbReference type="PROSITE" id="PS51199">
    <property type="entry name" value="SF4_HELICASE"/>
    <property type="match status" value="1"/>
</dbReference>
<evidence type="ECO:0000256" key="2">
    <source>
        <dbReference type="ARBA" id="ARBA00022515"/>
    </source>
</evidence>
<evidence type="ECO:0000313" key="14">
    <source>
        <dbReference type="EMBL" id="VEA73379.1"/>
    </source>
</evidence>